<dbReference type="CDD" id="cd13121">
    <property type="entry name" value="BF2867_like_C"/>
    <property type="match status" value="1"/>
</dbReference>
<organism evidence="2 3">
    <name type="scientific">Mucinivorans hirudinis</name>
    <dbReference type="NCBI Taxonomy" id="1433126"/>
    <lineage>
        <taxon>Bacteria</taxon>
        <taxon>Pseudomonadati</taxon>
        <taxon>Bacteroidota</taxon>
        <taxon>Bacteroidia</taxon>
        <taxon>Bacteroidales</taxon>
        <taxon>Rikenellaceae</taxon>
        <taxon>Mucinivorans</taxon>
    </lineage>
</organism>
<dbReference type="Gene3D" id="2.60.40.2620">
    <property type="entry name" value="Fimbrillin-like"/>
    <property type="match status" value="1"/>
</dbReference>
<dbReference type="CDD" id="cd13120">
    <property type="entry name" value="BF2867_like_N"/>
    <property type="match status" value="1"/>
</dbReference>
<dbReference type="STRING" id="1433126.BN938_2969"/>
<proteinExistence type="predicted"/>
<keyword evidence="3" id="KW-1185">Reference proteome</keyword>
<reference evidence="2 3" key="1">
    <citation type="journal article" date="2015" name="Genome Announc.">
        <title>Complete Genome Sequence of the Novel Leech Symbiont Mucinivorans hirudinis M3T.</title>
        <authorList>
            <person name="Nelson M.C."/>
            <person name="Bomar L."/>
            <person name="Graf J."/>
        </authorList>
    </citation>
    <scope>NUCLEOTIDE SEQUENCE [LARGE SCALE GENOMIC DNA]</scope>
    <source>
        <strain evidence="3">M3</strain>
    </source>
</reference>
<dbReference type="Pfam" id="PF13149">
    <property type="entry name" value="Mfa_like_1"/>
    <property type="match status" value="1"/>
</dbReference>
<dbReference type="KEGG" id="rbc:BN938_2969"/>
<evidence type="ECO:0000313" key="2">
    <source>
        <dbReference type="EMBL" id="CDN33034.1"/>
    </source>
</evidence>
<name>A0A060REU7_9BACT</name>
<dbReference type="EMBL" id="HG934468">
    <property type="protein sequence ID" value="CDN33034.1"/>
    <property type="molecule type" value="Genomic_DNA"/>
</dbReference>
<accession>A0A060REU7</accession>
<dbReference type="InterPro" id="IPR025049">
    <property type="entry name" value="Mfa-like_1"/>
</dbReference>
<gene>
    <name evidence="2" type="ORF">BN938_2969</name>
</gene>
<dbReference type="HOGENOM" id="CLU_873818_0_0_10"/>
<sequence>MKTIKTIAALAALAMVSCTKTDEVSNASQIEIGFGAQMAKPTKAAIDNGIYPTTEKFGVFAYALTNNKKWASDKASAATLMNNVEISYQSNVWKATTGKYYWPNDPKSSVTFIAYSPKNFTGEEKPIPASYSIANSDGLTFTDFQTDAETDLMYADEMKDKLGPYQGGMNVTFKHALTNIFFSAETDQPYPGITYTIKSIKLKDVFTKGTFKALPTPTWALASSTDDFEPYSGSGVVVTSTNTGKIGADLMMMPQDASAATIEVVYTISGTNVATETVTSVLELTGHRWEINQRIEYVILIEMSEIIYNPKVTIYINV</sequence>
<evidence type="ECO:0000256" key="1">
    <source>
        <dbReference type="SAM" id="SignalP"/>
    </source>
</evidence>
<dbReference type="AlphaFoldDB" id="A0A060REU7"/>
<dbReference type="eggNOG" id="ENOG5034BG5">
    <property type="taxonomic scope" value="Bacteria"/>
</dbReference>
<evidence type="ECO:0000313" key="3">
    <source>
        <dbReference type="Proteomes" id="UP000027616"/>
    </source>
</evidence>
<feature type="chain" id="PRO_5001586467" description="Fimbrillin family protein" evidence="1">
    <location>
        <begin position="22"/>
        <end position="318"/>
    </location>
</feature>
<feature type="signal peptide" evidence="1">
    <location>
        <begin position="1"/>
        <end position="21"/>
    </location>
</feature>
<dbReference type="OrthoDB" id="1029268at2"/>
<dbReference type="InterPro" id="IPR042278">
    <property type="entry name" value="Mfa-like_1_N"/>
</dbReference>
<dbReference type="Proteomes" id="UP000027616">
    <property type="component" value="Chromosome I"/>
</dbReference>
<dbReference type="PROSITE" id="PS51257">
    <property type="entry name" value="PROKAR_LIPOPROTEIN"/>
    <property type="match status" value="1"/>
</dbReference>
<keyword evidence="1" id="KW-0732">Signal</keyword>
<evidence type="ECO:0008006" key="4">
    <source>
        <dbReference type="Google" id="ProtNLM"/>
    </source>
</evidence>
<protein>
    <recommendedName>
        <fullName evidence="4">Fimbrillin family protein</fullName>
    </recommendedName>
</protein>